<dbReference type="Pfam" id="PF02152">
    <property type="entry name" value="FolB"/>
    <property type="match status" value="1"/>
</dbReference>
<dbReference type="Proteomes" id="UP000292373">
    <property type="component" value="Unassembled WGS sequence"/>
</dbReference>
<evidence type="ECO:0000256" key="4">
    <source>
        <dbReference type="ARBA" id="ARBA00022909"/>
    </source>
</evidence>
<accession>A0A4Q9KHJ7</accession>
<dbReference type="InterPro" id="IPR006157">
    <property type="entry name" value="FolB_dom"/>
</dbReference>
<name>A0A4Q9KHJ7_9ACTN</name>
<dbReference type="InterPro" id="IPR006156">
    <property type="entry name" value="Dihydroneopterin_aldolase"/>
</dbReference>
<evidence type="ECO:0000256" key="5">
    <source>
        <dbReference type="ARBA" id="ARBA00023239"/>
    </source>
</evidence>
<dbReference type="RefSeq" id="WP_131166642.1">
    <property type="nucleotide sequence ID" value="NZ_CANLBI010000006.1"/>
</dbReference>
<comment type="function">
    <text evidence="6">Catalyzes the conversion of 7,8-dihydroneopterin to 6-hydroxymethyl-7,8-dihydropterin.</text>
</comment>
<evidence type="ECO:0000256" key="1">
    <source>
        <dbReference type="ARBA" id="ARBA00001353"/>
    </source>
</evidence>
<dbReference type="EC" id="4.1.2.25" evidence="6"/>
<evidence type="ECO:0000313" key="8">
    <source>
        <dbReference type="EMBL" id="TBT88512.1"/>
    </source>
</evidence>
<protein>
    <recommendedName>
        <fullName evidence="6">7,8-dihydroneopterin aldolase</fullName>
        <ecNumber evidence="6">4.1.2.25</ecNumber>
    </recommendedName>
</protein>
<dbReference type="PANTHER" id="PTHR42844">
    <property type="entry name" value="DIHYDRONEOPTERIN ALDOLASE 1-RELATED"/>
    <property type="match status" value="1"/>
</dbReference>
<dbReference type="AlphaFoldDB" id="A0A4Q9KHJ7"/>
<comment type="caution">
    <text evidence="8">The sequence shown here is derived from an EMBL/GenBank/DDBJ whole genome shotgun (WGS) entry which is preliminary data.</text>
</comment>
<dbReference type="GO" id="GO:0004150">
    <property type="term" value="F:dihydroneopterin aldolase activity"/>
    <property type="evidence" value="ECO:0007669"/>
    <property type="project" value="UniProtKB-UniRule"/>
</dbReference>
<dbReference type="SMART" id="SM00905">
    <property type="entry name" value="FolB"/>
    <property type="match status" value="1"/>
</dbReference>
<dbReference type="InterPro" id="IPR043133">
    <property type="entry name" value="GTP-CH-I_C/QueF"/>
</dbReference>
<comment type="catalytic activity">
    <reaction evidence="1 6">
        <text>7,8-dihydroneopterin = 6-hydroxymethyl-7,8-dihydropterin + glycolaldehyde</text>
        <dbReference type="Rhea" id="RHEA:10540"/>
        <dbReference type="ChEBI" id="CHEBI:17001"/>
        <dbReference type="ChEBI" id="CHEBI:17071"/>
        <dbReference type="ChEBI" id="CHEBI:44841"/>
        <dbReference type="EC" id="4.1.2.25"/>
    </reaction>
</comment>
<evidence type="ECO:0000256" key="6">
    <source>
        <dbReference type="RuleBase" id="RU362079"/>
    </source>
</evidence>
<sequence>MDDHLVTIRLTGVRATGFHGVFDFERREGQEFVVDAELDVRRPALVDDLATTVDYGGLADALVADVERDPVDLIETLAGRLAQTCLADPLVERATVTVHKPSAPIAVPFGDVTVTCTRRKP</sequence>
<keyword evidence="4 6" id="KW-0289">Folate biosynthesis</keyword>
<reference evidence="8 9" key="1">
    <citation type="submission" date="2019-01" db="EMBL/GenBank/DDBJ databases">
        <title>Lactibacter flavus gen. nov., sp. nov., a novel bacterium of the family Propionibacteriaceae isolated from raw milk and dairy products.</title>
        <authorList>
            <person name="Huptas C."/>
            <person name="Wenning M."/>
            <person name="Breitenwieser F."/>
            <person name="Doll E."/>
            <person name="Von Neubeck M."/>
            <person name="Busse H.-J."/>
            <person name="Scherer S."/>
        </authorList>
    </citation>
    <scope>NUCLEOTIDE SEQUENCE [LARGE SCALE GENOMIC DNA]</scope>
    <source>
        <strain evidence="8 9">KCTC 33808</strain>
    </source>
</reference>
<dbReference type="NCBIfam" id="TIGR00525">
    <property type="entry name" value="folB"/>
    <property type="match status" value="1"/>
</dbReference>
<keyword evidence="9" id="KW-1185">Reference proteome</keyword>
<dbReference type="PANTHER" id="PTHR42844:SF1">
    <property type="entry name" value="DIHYDRONEOPTERIN ALDOLASE 1-RELATED"/>
    <property type="match status" value="1"/>
</dbReference>
<dbReference type="UniPathway" id="UPA00077">
    <property type="reaction ID" value="UER00154"/>
</dbReference>
<evidence type="ECO:0000256" key="3">
    <source>
        <dbReference type="ARBA" id="ARBA00005708"/>
    </source>
</evidence>
<dbReference type="Gene3D" id="3.30.1130.10">
    <property type="match status" value="1"/>
</dbReference>
<dbReference type="GO" id="GO:0005737">
    <property type="term" value="C:cytoplasm"/>
    <property type="evidence" value="ECO:0007669"/>
    <property type="project" value="TreeGrafter"/>
</dbReference>
<dbReference type="GO" id="GO:0046654">
    <property type="term" value="P:tetrahydrofolate biosynthetic process"/>
    <property type="evidence" value="ECO:0007669"/>
    <property type="project" value="UniProtKB-UniRule"/>
</dbReference>
<organism evidence="8 9">
    <name type="scientific">Propioniciclava sinopodophylli</name>
    <dbReference type="NCBI Taxonomy" id="1837344"/>
    <lineage>
        <taxon>Bacteria</taxon>
        <taxon>Bacillati</taxon>
        <taxon>Actinomycetota</taxon>
        <taxon>Actinomycetes</taxon>
        <taxon>Propionibacteriales</taxon>
        <taxon>Propionibacteriaceae</taxon>
        <taxon>Propioniciclava</taxon>
    </lineage>
</organism>
<evidence type="ECO:0000259" key="7">
    <source>
        <dbReference type="SMART" id="SM00905"/>
    </source>
</evidence>
<gene>
    <name evidence="8" type="primary">folB</name>
    <name evidence="8" type="ORF">ET989_00735</name>
</gene>
<comment type="pathway">
    <text evidence="2 6">Cofactor biosynthesis; tetrahydrofolate biosynthesis; 2-amino-4-hydroxy-6-hydroxymethyl-7,8-dihydropteridine diphosphate from 7,8-dihydroneopterin triphosphate: step 3/4.</text>
</comment>
<dbReference type="GO" id="GO:0046656">
    <property type="term" value="P:folic acid biosynthetic process"/>
    <property type="evidence" value="ECO:0007669"/>
    <property type="project" value="UniProtKB-UniRule"/>
</dbReference>
<keyword evidence="5 6" id="KW-0456">Lyase</keyword>
<proteinExistence type="inferred from homology"/>
<feature type="domain" description="Dihydroneopterin aldolase/epimerase" evidence="7">
    <location>
        <begin position="8"/>
        <end position="118"/>
    </location>
</feature>
<dbReference type="NCBIfam" id="TIGR00526">
    <property type="entry name" value="folB_dom"/>
    <property type="match status" value="1"/>
</dbReference>
<evidence type="ECO:0000313" key="9">
    <source>
        <dbReference type="Proteomes" id="UP000292373"/>
    </source>
</evidence>
<dbReference type="EMBL" id="SDMQ01000001">
    <property type="protein sequence ID" value="TBT88512.1"/>
    <property type="molecule type" value="Genomic_DNA"/>
</dbReference>
<evidence type="ECO:0000256" key="2">
    <source>
        <dbReference type="ARBA" id="ARBA00005013"/>
    </source>
</evidence>
<dbReference type="OrthoDB" id="3212934at2"/>
<dbReference type="SUPFAM" id="SSF55620">
    <property type="entry name" value="Tetrahydrobiopterin biosynthesis enzymes-like"/>
    <property type="match status" value="1"/>
</dbReference>
<comment type="similarity">
    <text evidence="3 6">Belongs to the DHNA family.</text>
</comment>